<sequence length="155" mass="17030">PHALWPDVCRLLVSYSLIGRFRSLASVPSQWRHCIGSAGGGIHAAEIVTDATTGGEAASATGASGRYICIIITWRHRPAYKSREVAYGVLELSWSRLSFGRVAPPWEDTVPSVDKSSSTDCDNSDLKTGHKEVAKQEPDFICFLKDTVFFHLFAF</sequence>
<keyword evidence="2" id="KW-1185">Reference proteome</keyword>
<comment type="caution">
    <text evidence="1">The sequence shown here is derived from an EMBL/GenBank/DDBJ whole genome shotgun (WGS) entry which is preliminary data.</text>
</comment>
<organism evidence="1 2">
    <name type="scientific">Batillaria attramentaria</name>
    <dbReference type="NCBI Taxonomy" id="370345"/>
    <lineage>
        <taxon>Eukaryota</taxon>
        <taxon>Metazoa</taxon>
        <taxon>Spiralia</taxon>
        <taxon>Lophotrochozoa</taxon>
        <taxon>Mollusca</taxon>
        <taxon>Gastropoda</taxon>
        <taxon>Caenogastropoda</taxon>
        <taxon>Sorbeoconcha</taxon>
        <taxon>Cerithioidea</taxon>
        <taxon>Batillariidae</taxon>
        <taxon>Batillaria</taxon>
    </lineage>
</organism>
<protein>
    <recommendedName>
        <fullName evidence="3">F-box domain-containing protein</fullName>
    </recommendedName>
</protein>
<dbReference type="AlphaFoldDB" id="A0ABD0LNS0"/>
<evidence type="ECO:0008006" key="3">
    <source>
        <dbReference type="Google" id="ProtNLM"/>
    </source>
</evidence>
<evidence type="ECO:0000313" key="2">
    <source>
        <dbReference type="Proteomes" id="UP001519460"/>
    </source>
</evidence>
<reference evidence="1 2" key="1">
    <citation type="journal article" date="2023" name="Sci. Data">
        <title>Genome assembly of the Korean intertidal mud-creeper Batillaria attramentaria.</title>
        <authorList>
            <person name="Patra A.K."/>
            <person name="Ho P.T."/>
            <person name="Jun S."/>
            <person name="Lee S.J."/>
            <person name="Kim Y."/>
            <person name="Won Y.J."/>
        </authorList>
    </citation>
    <scope>NUCLEOTIDE SEQUENCE [LARGE SCALE GENOMIC DNA]</scope>
    <source>
        <strain evidence="1">Wonlab-2016</strain>
    </source>
</reference>
<dbReference type="Proteomes" id="UP001519460">
    <property type="component" value="Unassembled WGS sequence"/>
</dbReference>
<dbReference type="EMBL" id="JACVVK020000035">
    <property type="protein sequence ID" value="KAK7500697.1"/>
    <property type="molecule type" value="Genomic_DNA"/>
</dbReference>
<evidence type="ECO:0000313" key="1">
    <source>
        <dbReference type="EMBL" id="KAK7500697.1"/>
    </source>
</evidence>
<name>A0ABD0LNS0_9CAEN</name>
<accession>A0ABD0LNS0</accession>
<gene>
    <name evidence="1" type="ORF">BaRGS_00007941</name>
</gene>
<feature type="non-terminal residue" evidence="1">
    <location>
        <position position="1"/>
    </location>
</feature>
<proteinExistence type="predicted"/>